<dbReference type="EMBL" id="JARIHO010000033">
    <property type="protein sequence ID" value="KAJ7334011.1"/>
    <property type="molecule type" value="Genomic_DNA"/>
</dbReference>
<reference evidence="2" key="1">
    <citation type="submission" date="2023-03" db="EMBL/GenBank/DDBJ databases">
        <title>Massive genome expansion in bonnet fungi (Mycena s.s.) driven by repeated elements and novel gene families across ecological guilds.</title>
        <authorList>
            <consortium name="Lawrence Berkeley National Laboratory"/>
            <person name="Harder C.B."/>
            <person name="Miyauchi S."/>
            <person name="Viragh M."/>
            <person name="Kuo A."/>
            <person name="Thoen E."/>
            <person name="Andreopoulos B."/>
            <person name="Lu D."/>
            <person name="Skrede I."/>
            <person name="Drula E."/>
            <person name="Henrissat B."/>
            <person name="Morin E."/>
            <person name="Kohler A."/>
            <person name="Barry K."/>
            <person name="LaButti K."/>
            <person name="Morin E."/>
            <person name="Salamov A."/>
            <person name="Lipzen A."/>
            <person name="Mereny Z."/>
            <person name="Hegedus B."/>
            <person name="Baldrian P."/>
            <person name="Stursova M."/>
            <person name="Weitz H."/>
            <person name="Taylor A."/>
            <person name="Grigoriev I.V."/>
            <person name="Nagy L.G."/>
            <person name="Martin F."/>
            <person name="Kauserud H."/>
        </authorList>
    </citation>
    <scope>NUCLEOTIDE SEQUENCE</scope>
    <source>
        <strain evidence="2">CBHHK002</strain>
    </source>
</reference>
<dbReference type="PANTHER" id="PTHR31912">
    <property type="entry name" value="IP13529P"/>
    <property type="match status" value="1"/>
</dbReference>
<evidence type="ECO:0000256" key="1">
    <source>
        <dbReference type="SAM" id="MobiDB-lite"/>
    </source>
</evidence>
<proteinExistence type="predicted"/>
<dbReference type="Proteomes" id="UP001218218">
    <property type="component" value="Unassembled WGS sequence"/>
</dbReference>
<evidence type="ECO:0000313" key="3">
    <source>
        <dbReference type="Proteomes" id="UP001218218"/>
    </source>
</evidence>
<protein>
    <submittedName>
        <fullName evidence="2">Uncharacterized protein</fullName>
    </submittedName>
</protein>
<keyword evidence="3" id="KW-1185">Reference proteome</keyword>
<name>A0AAD6ZQ56_9AGAR</name>
<dbReference type="AlphaFoldDB" id="A0AAD6ZQ56"/>
<gene>
    <name evidence="2" type="ORF">DFH08DRAFT_916222</name>
</gene>
<dbReference type="PANTHER" id="PTHR31912:SF34">
    <property type="entry name" value="NOTOCHORD-RELATED PROTEIN"/>
    <property type="match status" value="1"/>
</dbReference>
<sequence>MKECGTPDVPSFYALRKMQKKSTQDVGLQPRHHTSSLDNQFYMNHPNDLIRLDFSNPLVRAHLNFYPEVTTTVMESWQATKWVSELEADDLTPMWANWTGASHRHFYIKELAQCSNGAYVVPLKWVIHDKKVHAEAYLKLGFTYGTDTCLQSGIFTVEEHEIIRVPATDMQYNFLDLREQGEVIFSGVQDAFKPHMPHPTRVIAQGRPVFVLRIMPWADDVSGNRSKQYNAHMNMYLANLNIPHKQLAQEYFVRFCSTSQHAGSLEQFDALSEDCKQDGWSSAYDCELQQEIIFRLGIHLLPADNPQQAETTSTAGSSATYWCREDNSGGSATHRETNEGYHALFSPGTPRKPEETIAKIREQIRAACRGVATAVEVLQTESGVKDKIAMHWIELLIEKARGINQERVFNHDTRDPRLNDNKIKGPAREKIKQEIIGEIQEELFTWVIIQPPDRYAELDDLTKETPELRPGDHYNVLLRVRGLDPHRDSPCEILHTILLGEDKYVWHETSKVWNDEQGALFAARLQSSSIDGLSLPPLRSRYMVQYKKSLIGKHYKALQQLAVFQLDEMLCSPALFELWKVNGVLGALLWYPEIKDMDQYLADLSIAIGNVLDHWAIVDPTRITQKYKLHVLPHIPEAVRRFGPAILFQTEIFECWNSVFRLCSVLSNHQAPSLDIATTLADMERFKHQVSGGWWKPNGSDWTCAGHKIRGFLIGNKELQRRLGWTAQNVFKPGMVKALSKAKRRIGTWKTVLDLHWNDCQIEPGNPGTVWNDCKYVVALSEDLCLRGSWVFFTNSMGEVTAGRIAKILLPDVSSSTADAVVLVYKYLVLDTRDDRLDMPVLMAMNQAVLIKPEDLLFKFNAQHDCQRFSCGLVESVGPRQERSQSKLTQKIISHSDKSRFLINMHALHNAHLIRETLPRHLTAPRQHFSDRCAKHFEFAAALREVGPEKRALAAARGQATKARNKQDKVDRAAGVAQRAS</sequence>
<comment type="caution">
    <text evidence="2">The sequence shown here is derived from an EMBL/GenBank/DDBJ whole genome shotgun (WGS) entry which is preliminary data.</text>
</comment>
<feature type="region of interest" description="Disordered" evidence="1">
    <location>
        <begin position="954"/>
        <end position="981"/>
    </location>
</feature>
<organism evidence="2 3">
    <name type="scientific">Mycena albidolilacea</name>
    <dbReference type="NCBI Taxonomy" id="1033008"/>
    <lineage>
        <taxon>Eukaryota</taxon>
        <taxon>Fungi</taxon>
        <taxon>Dikarya</taxon>
        <taxon>Basidiomycota</taxon>
        <taxon>Agaricomycotina</taxon>
        <taxon>Agaricomycetes</taxon>
        <taxon>Agaricomycetidae</taxon>
        <taxon>Agaricales</taxon>
        <taxon>Marasmiineae</taxon>
        <taxon>Mycenaceae</taxon>
        <taxon>Mycena</taxon>
    </lineage>
</organism>
<accession>A0AAD6ZQ56</accession>
<evidence type="ECO:0000313" key="2">
    <source>
        <dbReference type="EMBL" id="KAJ7334011.1"/>
    </source>
</evidence>